<gene>
    <name evidence="2" type="ORF">ACFODU_05590</name>
</gene>
<dbReference type="SUPFAM" id="SSF55729">
    <property type="entry name" value="Acyl-CoA N-acyltransferases (Nat)"/>
    <property type="match status" value="1"/>
</dbReference>
<dbReference type="RefSeq" id="WP_336926022.1">
    <property type="nucleotide sequence ID" value="NZ_JBANRO010000006.1"/>
</dbReference>
<feature type="domain" description="N-acetyltransferase" evidence="1">
    <location>
        <begin position="6"/>
        <end position="162"/>
    </location>
</feature>
<proteinExistence type="predicted"/>
<name>A0ABV7E6A3_9SPHN</name>
<dbReference type="Pfam" id="PF13527">
    <property type="entry name" value="Acetyltransf_9"/>
    <property type="match status" value="1"/>
</dbReference>
<accession>A0ABV7E6A3</accession>
<evidence type="ECO:0000259" key="1">
    <source>
        <dbReference type="PROSITE" id="PS51186"/>
    </source>
</evidence>
<dbReference type="EMBL" id="JBHRST010000008">
    <property type="protein sequence ID" value="MFC3097272.1"/>
    <property type="molecule type" value="Genomic_DNA"/>
</dbReference>
<dbReference type="GO" id="GO:0016746">
    <property type="term" value="F:acyltransferase activity"/>
    <property type="evidence" value="ECO:0007669"/>
    <property type="project" value="UniProtKB-KW"/>
</dbReference>
<protein>
    <submittedName>
        <fullName evidence="2">GNAT family N-acetyltransferase</fullName>
        <ecNumber evidence="2">2.3.-.-</ecNumber>
    </submittedName>
</protein>
<sequence length="176" mass="18987">MDKLAPSLIPLDAVDPAMVEQLLDRAFGPGRKARTAYKVRGDAPYLPALSFGMVDEDRMLVATIQAWPVALTDAQGRAFPLIMVGPVAVLPEKQGDGFGTALMLAQAQALGEIGKEVEPLPQVLIGDAPYYNRFGFSADYTGGWTLPGPWEAERLLLRCANPAILPREGTLGPWKL</sequence>
<dbReference type="InterPro" id="IPR016181">
    <property type="entry name" value="Acyl_CoA_acyltransferase"/>
</dbReference>
<dbReference type="PROSITE" id="PS51186">
    <property type="entry name" value="GNAT"/>
    <property type="match status" value="1"/>
</dbReference>
<reference evidence="3" key="1">
    <citation type="journal article" date="2019" name="Int. J. Syst. Evol. Microbiol.">
        <title>The Global Catalogue of Microorganisms (GCM) 10K type strain sequencing project: providing services to taxonomists for standard genome sequencing and annotation.</title>
        <authorList>
            <consortium name="The Broad Institute Genomics Platform"/>
            <consortium name="The Broad Institute Genome Sequencing Center for Infectious Disease"/>
            <person name="Wu L."/>
            <person name="Ma J."/>
        </authorList>
    </citation>
    <scope>NUCLEOTIDE SEQUENCE [LARGE SCALE GENOMIC DNA]</scope>
    <source>
        <strain evidence="3">KCTC 52607</strain>
    </source>
</reference>
<dbReference type="EC" id="2.3.-.-" evidence="2"/>
<comment type="caution">
    <text evidence="2">The sequence shown here is derived from an EMBL/GenBank/DDBJ whole genome shotgun (WGS) entry which is preliminary data.</text>
</comment>
<evidence type="ECO:0000313" key="2">
    <source>
        <dbReference type="EMBL" id="MFC3097272.1"/>
    </source>
</evidence>
<keyword evidence="2" id="KW-0808">Transferase</keyword>
<dbReference type="Proteomes" id="UP001595456">
    <property type="component" value="Unassembled WGS sequence"/>
</dbReference>
<keyword evidence="3" id="KW-1185">Reference proteome</keyword>
<evidence type="ECO:0000313" key="3">
    <source>
        <dbReference type="Proteomes" id="UP001595456"/>
    </source>
</evidence>
<organism evidence="2 3">
    <name type="scientific">Alteraurantiacibacter palmitatis</name>
    <dbReference type="NCBI Taxonomy" id="2054628"/>
    <lineage>
        <taxon>Bacteria</taxon>
        <taxon>Pseudomonadati</taxon>
        <taxon>Pseudomonadota</taxon>
        <taxon>Alphaproteobacteria</taxon>
        <taxon>Sphingomonadales</taxon>
        <taxon>Erythrobacteraceae</taxon>
        <taxon>Alteraurantiacibacter</taxon>
    </lineage>
</organism>
<keyword evidence="2" id="KW-0012">Acyltransferase</keyword>
<dbReference type="InterPro" id="IPR000182">
    <property type="entry name" value="GNAT_dom"/>
</dbReference>
<dbReference type="Gene3D" id="3.40.630.30">
    <property type="match status" value="1"/>
</dbReference>